<name>A0ACC2T8Q8_9FUNG</name>
<proteinExistence type="predicted"/>
<evidence type="ECO:0000313" key="1">
    <source>
        <dbReference type="EMBL" id="KAJ9071049.1"/>
    </source>
</evidence>
<evidence type="ECO:0000313" key="2">
    <source>
        <dbReference type="Proteomes" id="UP001165960"/>
    </source>
</evidence>
<accession>A0ACC2T8Q8</accession>
<gene>
    <name evidence="1" type="ORF">DSO57_1001295</name>
</gene>
<protein>
    <submittedName>
        <fullName evidence="1">Uncharacterized protein</fullName>
    </submittedName>
</protein>
<reference evidence="1" key="1">
    <citation type="submission" date="2022-04" db="EMBL/GenBank/DDBJ databases">
        <title>Genome of the entomopathogenic fungus Entomophthora muscae.</title>
        <authorList>
            <person name="Elya C."/>
            <person name="Lovett B.R."/>
            <person name="Lee E."/>
            <person name="Macias A.M."/>
            <person name="Hajek A.E."/>
            <person name="De Bivort B.L."/>
            <person name="Kasson M.T."/>
            <person name="De Fine Licht H.H."/>
            <person name="Stajich J.E."/>
        </authorList>
    </citation>
    <scope>NUCLEOTIDE SEQUENCE</scope>
    <source>
        <strain evidence="1">Berkeley</strain>
    </source>
</reference>
<sequence>MAFSTTSSQLSTKEEYQEFLATMTADCQQEFNRQSIEACCLQFYGWHSLRAHESNTCSQLSLAITVVTNPFQRPHSPILEQEAAQGSCSPLVVVGAHQASLWLLRSNAGHLGVLPL</sequence>
<dbReference type="Proteomes" id="UP001165960">
    <property type="component" value="Unassembled WGS sequence"/>
</dbReference>
<dbReference type="EMBL" id="QTSX02003553">
    <property type="protein sequence ID" value="KAJ9071049.1"/>
    <property type="molecule type" value="Genomic_DNA"/>
</dbReference>
<organism evidence="1 2">
    <name type="scientific">Entomophthora muscae</name>
    <dbReference type="NCBI Taxonomy" id="34485"/>
    <lineage>
        <taxon>Eukaryota</taxon>
        <taxon>Fungi</taxon>
        <taxon>Fungi incertae sedis</taxon>
        <taxon>Zoopagomycota</taxon>
        <taxon>Entomophthoromycotina</taxon>
        <taxon>Entomophthoromycetes</taxon>
        <taxon>Entomophthorales</taxon>
        <taxon>Entomophthoraceae</taxon>
        <taxon>Entomophthora</taxon>
    </lineage>
</organism>
<comment type="caution">
    <text evidence="1">The sequence shown here is derived from an EMBL/GenBank/DDBJ whole genome shotgun (WGS) entry which is preliminary data.</text>
</comment>
<keyword evidence="2" id="KW-1185">Reference proteome</keyword>